<proteinExistence type="predicted"/>
<dbReference type="AlphaFoldDB" id="A0A8H6XHF1"/>
<name>A0A8H6XHF1_9AGAR</name>
<dbReference type="EMBL" id="JACAZH010000030">
    <property type="protein sequence ID" value="KAF7340567.1"/>
    <property type="molecule type" value="Genomic_DNA"/>
</dbReference>
<sequence>MDVSAFSRFVLYVTALALQGLAPFLGRRTTPTTDPFYPTAANLVFNTTVPQGVRAVLGWTDTIIPGIPPSTNVFDGSARNLTMFYTPPGGVETYRGGFFNGPRTDFCGVTPGATFMAYIDSSVLGTYTGRWVVEFGQSTDPDAPVDPKTGCGPLPFTTNGVEFVRTWEVVAA</sequence>
<comment type="caution">
    <text evidence="2">The sequence shown here is derived from an EMBL/GenBank/DDBJ whole genome shotgun (WGS) entry which is preliminary data.</text>
</comment>
<keyword evidence="3" id="KW-1185">Reference proteome</keyword>
<reference evidence="2" key="1">
    <citation type="submission" date="2020-05" db="EMBL/GenBank/DDBJ databases">
        <title>Mycena genomes resolve the evolution of fungal bioluminescence.</title>
        <authorList>
            <person name="Tsai I.J."/>
        </authorList>
    </citation>
    <scope>NUCLEOTIDE SEQUENCE</scope>
    <source>
        <strain evidence="2">160909Yilan</strain>
    </source>
</reference>
<gene>
    <name evidence="2" type="ORF">MSAN_02128200</name>
</gene>
<protein>
    <submittedName>
        <fullName evidence="2">Uncharacterized protein</fullName>
    </submittedName>
</protein>
<organism evidence="2 3">
    <name type="scientific">Mycena sanguinolenta</name>
    <dbReference type="NCBI Taxonomy" id="230812"/>
    <lineage>
        <taxon>Eukaryota</taxon>
        <taxon>Fungi</taxon>
        <taxon>Dikarya</taxon>
        <taxon>Basidiomycota</taxon>
        <taxon>Agaricomycotina</taxon>
        <taxon>Agaricomycetes</taxon>
        <taxon>Agaricomycetidae</taxon>
        <taxon>Agaricales</taxon>
        <taxon>Marasmiineae</taxon>
        <taxon>Mycenaceae</taxon>
        <taxon>Mycena</taxon>
    </lineage>
</organism>
<dbReference type="Proteomes" id="UP000623467">
    <property type="component" value="Unassembled WGS sequence"/>
</dbReference>
<evidence type="ECO:0000313" key="2">
    <source>
        <dbReference type="EMBL" id="KAF7340567.1"/>
    </source>
</evidence>
<feature type="signal peptide" evidence="1">
    <location>
        <begin position="1"/>
        <end position="26"/>
    </location>
</feature>
<evidence type="ECO:0000256" key="1">
    <source>
        <dbReference type="SAM" id="SignalP"/>
    </source>
</evidence>
<keyword evidence="1" id="KW-0732">Signal</keyword>
<dbReference type="OrthoDB" id="2864789at2759"/>
<accession>A0A8H6XHF1</accession>
<feature type="chain" id="PRO_5034609761" evidence="1">
    <location>
        <begin position="27"/>
        <end position="172"/>
    </location>
</feature>
<evidence type="ECO:0000313" key="3">
    <source>
        <dbReference type="Proteomes" id="UP000623467"/>
    </source>
</evidence>